<keyword evidence="2" id="KW-0472">Membrane</keyword>
<protein>
    <recommendedName>
        <fullName evidence="5">UbiA prenyltransferase</fullName>
    </recommendedName>
</protein>
<reference evidence="3 4" key="1">
    <citation type="journal article" date="2014" name="PLoS Genet.">
        <title>Phylogenetically driven sequencing of extremely halophilic archaea reveals strategies for static and dynamic osmo-response.</title>
        <authorList>
            <person name="Becker E.A."/>
            <person name="Seitzer P.M."/>
            <person name="Tritt A."/>
            <person name="Larsen D."/>
            <person name="Krusor M."/>
            <person name="Yao A.I."/>
            <person name="Wu D."/>
            <person name="Madern D."/>
            <person name="Eisen J.A."/>
            <person name="Darling A.E."/>
            <person name="Facciotti M.T."/>
        </authorList>
    </citation>
    <scope>NUCLEOTIDE SEQUENCE [LARGE SCALE GENOMIC DNA]</scope>
    <source>
        <strain evidence="3 4">DSM 10284</strain>
    </source>
</reference>
<sequence length="334" mass="32869">MTDVRRRPAADVSMANEPIRPSTPDGTAEQSRSHTTTPAAGPLRRVAAFAAGAPFTALVAAVEVAIATAALGVPASTAPVAVGLVAFSVYAADHVADAAGDVGSTPQRARIALRYGDQLMLAAAVSYGLAVALAVGAGPAALALVLVPGAVWVGYATDWLPTVAALVAPPGSVSVPRLKDVFLLNSAAVALAWAVAVVAAPMAFAGVPVDPTDAPTVALLFAYVAARSFVDVEVPNVRDVATDAAQGVSTLPVVYGVAGTRRILFGVDAVAGGLLVAVVATDAASGGVVAALAAGLVVSVTVTALADRLDGSTLGVAPDCSYLVAGAVLLAIGP</sequence>
<evidence type="ECO:0000313" key="3">
    <source>
        <dbReference type="EMBL" id="ELZ46777.1"/>
    </source>
</evidence>
<accession>M0EIQ5</accession>
<evidence type="ECO:0000256" key="1">
    <source>
        <dbReference type="SAM" id="MobiDB-lite"/>
    </source>
</evidence>
<feature type="region of interest" description="Disordered" evidence="1">
    <location>
        <begin position="1"/>
        <end position="39"/>
    </location>
</feature>
<evidence type="ECO:0000313" key="4">
    <source>
        <dbReference type="Proteomes" id="UP000011509"/>
    </source>
</evidence>
<dbReference type="Proteomes" id="UP000011509">
    <property type="component" value="Unassembled WGS sequence"/>
</dbReference>
<dbReference type="AlphaFoldDB" id="M0EIQ5"/>
<keyword evidence="2" id="KW-1133">Transmembrane helix</keyword>
<dbReference type="EMBL" id="AOJL01000039">
    <property type="protein sequence ID" value="ELZ46777.1"/>
    <property type="molecule type" value="Genomic_DNA"/>
</dbReference>
<name>M0EIQ5_9EURY</name>
<feature type="transmembrane region" description="Helical" evidence="2">
    <location>
        <begin position="181"/>
        <end position="204"/>
    </location>
</feature>
<evidence type="ECO:0000256" key="2">
    <source>
        <dbReference type="SAM" id="Phobius"/>
    </source>
</evidence>
<keyword evidence="4" id="KW-1185">Reference proteome</keyword>
<feature type="compositionally biased region" description="Polar residues" evidence="1">
    <location>
        <begin position="24"/>
        <end position="38"/>
    </location>
</feature>
<evidence type="ECO:0008006" key="5">
    <source>
        <dbReference type="Google" id="ProtNLM"/>
    </source>
</evidence>
<organism evidence="3 4">
    <name type="scientific">Halorubrum coriense DSM 10284</name>
    <dbReference type="NCBI Taxonomy" id="1227466"/>
    <lineage>
        <taxon>Archaea</taxon>
        <taxon>Methanobacteriati</taxon>
        <taxon>Methanobacteriota</taxon>
        <taxon>Stenosarchaea group</taxon>
        <taxon>Halobacteria</taxon>
        <taxon>Halobacteriales</taxon>
        <taxon>Haloferacaceae</taxon>
        <taxon>Halorubrum</taxon>
    </lineage>
</organism>
<dbReference type="PATRIC" id="fig|1227466.3.peg.2082"/>
<feature type="transmembrane region" description="Helical" evidence="2">
    <location>
        <begin position="312"/>
        <end position="332"/>
    </location>
</feature>
<feature type="transmembrane region" description="Helical" evidence="2">
    <location>
        <begin position="119"/>
        <end position="146"/>
    </location>
</feature>
<proteinExistence type="predicted"/>
<comment type="caution">
    <text evidence="3">The sequence shown here is derived from an EMBL/GenBank/DDBJ whole genome shotgun (WGS) entry which is preliminary data.</text>
</comment>
<feature type="transmembrane region" description="Helical" evidence="2">
    <location>
        <begin position="288"/>
        <end position="306"/>
    </location>
</feature>
<keyword evidence="2" id="KW-0812">Transmembrane</keyword>
<dbReference type="STRING" id="1227466.C464_10388"/>
<feature type="transmembrane region" description="Helical" evidence="2">
    <location>
        <begin position="152"/>
        <end position="169"/>
    </location>
</feature>
<gene>
    <name evidence="3" type="ORF">C464_10388</name>
</gene>
<feature type="transmembrane region" description="Helical" evidence="2">
    <location>
        <begin position="263"/>
        <end position="281"/>
    </location>
</feature>